<keyword evidence="2" id="KW-1185">Reference proteome</keyword>
<gene>
    <name evidence="1" type="ORF">MYCFIDRAFT_176230</name>
</gene>
<dbReference type="VEuPathDB" id="FungiDB:MYCFIDRAFT_176230"/>
<dbReference type="Proteomes" id="UP000016932">
    <property type="component" value="Unassembled WGS sequence"/>
</dbReference>
<sequence>MSEGVGVGVTRDRLLHAHNDMPRHANAIDSPGCSLAKVVYIIQSTYSIRLLKLHFRRAPRQWRKAMNGDATKALFTATRIPVKRQSPPGILHTHPNCTCWGLLHPCMIGLLATVPRDYAIISSVMAKTPADLPVANSESRNIPSETRNTSKSCSTCYGAKLTKVRAWILPVHELVPRYQQSIPYLQDIGNHAAQPDTFALLLATISYVDREWMAGCISHEGESLTSDIALVELLPSITAQSPNAYTSLKTSDLGPHSRTVASLLVNTTVTDIKVSPTDH</sequence>
<dbReference type="GeneID" id="19333517"/>
<accession>M2ZP34</accession>
<dbReference type="RefSeq" id="XP_007928227.1">
    <property type="nucleotide sequence ID" value="XM_007930036.1"/>
</dbReference>
<organism evidence="1 2">
    <name type="scientific">Pseudocercospora fijiensis (strain CIRAD86)</name>
    <name type="common">Black leaf streak disease fungus</name>
    <name type="synonym">Mycosphaerella fijiensis</name>
    <dbReference type="NCBI Taxonomy" id="383855"/>
    <lineage>
        <taxon>Eukaryota</taxon>
        <taxon>Fungi</taxon>
        <taxon>Dikarya</taxon>
        <taxon>Ascomycota</taxon>
        <taxon>Pezizomycotina</taxon>
        <taxon>Dothideomycetes</taxon>
        <taxon>Dothideomycetidae</taxon>
        <taxon>Mycosphaerellales</taxon>
        <taxon>Mycosphaerellaceae</taxon>
        <taxon>Pseudocercospora</taxon>
    </lineage>
</organism>
<protein>
    <submittedName>
        <fullName evidence="1">Uncharacterized protein</fullName>
    </submittedName>
</protein>
<name>M2ZP34_PSEFD</name>
<reference evidence="1 2" key="1">
    <citation type="journal article" date="2012" name="PLoS Pathog.">
        <title>Diverse lifestyles and strategies of plant pathogenesis encoded in the genomes of eighteen Dothideomycetes fungi.</title>
        <authorList>
            <person name="Ohm R.A."/>
            <person name="Feau N."/>
            <person name="Henrissat B."/>
            <person name="Schoch C.L."/>
            <person name="Horwitz B.A."/>
            <person name="Barry K.W."/>
            <person name="Condon B.J."/>
            <person name="Copeland A.C."/>
            <person name="Dhillon B."/>
            <person name="Glaser F."/>
            <person name="Hesse C.N."/>
            <person name="Kosti I."/>
            <person name="LaButti K."/>
            <person name="Lindquist E.A."/>
            <person name="Lucas S."/>
            <person name="Salamov A.A."/>
            <person name="Bradshaw R.E."/>
            <person name="Ciuffetti L."/>
            <person name="Hamelin R.C."/>
            <person name="Kema G.H.J."/>
            <person name="Lawrence C."/>
            <person name="Scott J.A."/>
            <person name="Spatafora J.W."/>
            <person name="Turgeon B.G."/>
            <person name="de Wit P.J.G.M."/>
            <person name="Zhong S."/>
            <person name="Goodwin S.B."/>
            <person name="Grigoriev I.V."/>
        </authorList>
    </citation>
    <scope>NUCLEOTIDE SEQUENCE [LARGE SCALE GENOMIC DNA]</scope>
    <source>
        <strain evidence="1 2">CIRAD86</strain>
    </source>
</reference>
<dbReference type="HOGENOM" id="CLU_997935_0_0_1"/>
<dbReference type="KEGG" id="pfj:MYCFIDRAFT_176230"/>
<dbReference type="EMBL" id="KB446560">
    <property type="protein sequence ID" value="EME80864.1"/>
    <property type="molecule type" value="Genomic_DNA"/>
</dbReference>
<dbReference type="AlphaFoldDB" id="M2ZP34"/>
<evidence type="ECO:0000313" key="2">
    <source>
        <dbReference type="Proteomes" id="UP000016932"/>
    </source>
</evidence>
<evidence type="ECO:0000313" key="1">
    <source>
        <dbReference type="EMBL" id="EME80864.1"/>
    </source>
</evidence>
<proteinExistence type="predicted"/>